<dbReference type="SUPFAM" id="SSF54373">
    <property type="entry name" value="FAD-linked reductases, C-terminal domain"/>
    <property type="match status" value="1"/>
</dbReference>
<dbReference type="EMBL" id="CP031092">
    <property type="protein sequence ID" value="AXF55979.1"/>
    <property type="molecule type" value="Genomic_DNA"/>
</dbReference>
<dbReference type="Gene3D" id="3.50.50.60">
    <property type="entry name" value="FAD/NAD(P)-binding domain"/>
    <property type="match status" value="2"/>
</dbReference>
<reference evidence="8 9" key="1">
    <citation type="journal article" date="2018" name="J. Microbiol.">
        <title>Salicibibacter kimchii gen. nov., sp. nov., a moderately halophilic and alkalitolerant bacterium in the family Bacillaceae, isolated from kimchi.</title>
        <authorList>
            <person name="Jang J.Y."/>
            <person name="Oh Y.J."/>
            <person name="Lim S.K."/>
            <person name="Park H.K."/>
            <person name="Lee C."/>
            <person name="Kim J.Y."/>
            <person name="Lee M.A."/>
            <person name="Choi H.J."/>
        </authorList>
    </citation>
    <scope>NUCLEOTIDE SEQUENCE [LARGE SCALE GENOMIC DNA]</scope>
    <source>
        <strain evidence="8 9">NKC1-1</strain>
    </source>
</reference>
<evidence type="ECO:0000256" key="1">
    <source>
        <dbReference type="ARBA" id="ARBA00001974"/>
    </source>
</evidence>
<dbReference type="PANTHER" id="PTHR42784:SF1">
    <property type="entry name" value="PYRANOSE 2-OXIDASE"/>
    <property type="match status" value="1"/>
</dbReference>
<keyword evidence="5" id="KW-0560">Oxidoreductase</keyword>
<dbReference type="OrthoDB" id="9787779at2"/>
<dbReference type="SUPFAM" id="SSF51905">
    <property type="entry name" value="FAD/NAD(P)-binding domain"/>
    <property type="match status" value="1"/>
</dbReference>
<dbReference type="PANTHER" id="PTHR42784">
    <property type="entry name" value="PYRANOSE 2-OXIDASE"/>
    <property type="match status" value="1"/>
</dbReference>
<evidence type="ECO:0000313" key="8">
    <source>
        <dbReference type="EMBL" id="AXF55979.1"/>
    </source>
</evidence>
<keyword evidence="4" id="KW-0274">FAD</keyword>
<feature type="domain" description="Glucose-methanol-choline oxidoreductase N-terminal" evidence="6">
    <location>
        <begin position="218"/>
        <end position="332"/>
    </location>
</feature>
<keyword evidence="9" id="KW-1185">Reference proteome</keyword>
<evidence type="ECO:0000259" key="7">
    <source>
        <dbReference type="Pfam" id="PF05199"/>
    </source>
</evidence>
<name>A0A345BYE8_9BACI</name>
<dbReference type="KEGG" id="rue:DT065_08030"/>
<sequence>MVTQLDSVEVLVVGSGWAGGIVSAEMAKEGREVVCLERGESQAIEDYIHVKDELRFSLRHEMMQDFSKETITSRHIRDIEALPVRSQSDMHWGTDLGGASVHWNGVTFRNLPYDFEIYSQTVDRYGEEKIPEEMTIQDWGITYDELEPYYDRFEKTAGISGEESEFGPERSNPYPTPPMADTAITRLFKKSARNLGYHPFQFPSANLSETYENPDGQTISQCQYCAFCETFGCDYGAKSDPLVTVLPTAREHENFELRTRSNVRRVLYDGEQANGVRYVDTRTGQEYEQPAEVVVLAGFTFTNSRLLLLSEIGTPYNPETGEGVIGKNYTMHSLSNMGARGYFNDRKFNTYMGAGALGACFDDFAGDNMDHTDLDFIHGGEIDCPQWGQRPIEHNHVPQGTPTWGREFKEKSLFYANRNIRVRWQVGTMPWQFNYVDLDPTYTDQYGDPLLRVTNEYTDQDRNIMNFGLELCKEVLEEMGADIIDMEESSLAEEFPNVFYGQHYAGGVIMGDDPETSAVNNYLQMWDAENVFVVGASAFPHFSNFNPTGTVGALAYRASEGIEQYLENGGGSLV</sequence>
<feature type="domain" description="Glucose-methanol-choline oxidoreductase C-terminal" evidence="7">
    <location>
        <begin position="434"/>
        <end position="555"/>
    </location>
</feature>
<dbReference type="Pfam" id="PF00732">
    <property type="entry name" value="GMC_oxred_N"/>
    <property type="match status" value="1"/>
</dbReference>
<dbReference type="InterPro" id="IPR036188">
    <property type="entry name" value="FAD/NAD-bd_sf"/>
</dbReference>
<gene>
    <name evidence="8" type="ORF">DT065_08030</name>
</gene>
<proteinExistence type="inferred from homology"/>
<dbReference type="GO" id="GO:0050660">
    <property type="term" value="F:flavin adenine dinucleotide binding"/>
    <property type="evidence" value="ECO:0007669"/>
    <property type="project" value="InterPro"/>
</dbReference>
<dbReference type="Pfam" id="PF05199">
    <property type="entry name" value="GMC_oxred_C"/>
    <property type="match status" value="1"/>
</dbReference>
<dbReference type="AlphaFoldDB" id="A0A345BYE8"/>
<dbReference type="InterPro" id="IPR000172">
    <property type="entry name" value="GMC_OxRdtase_N"/>
</dbReference>
<evidence type="ECO:0000256" key="3">
    <source>
        <dbReference type="ARBA" id="ARBA00022630"/>
    </source>
</evidence>
<evidence type="ECO:0000256" key="4">
    <source>
        <dbReference type="ARBA" id="ARBA00022827"/>
    </source>
</evidence>
<dbReference type="InterPro" id="IPR007867">
    <property type="entry name" value="GMC_OxRtase_C"/>
</dbReference>
<evidence type="ECO:0000313" key="9">
    <source>
        <dbReference type="Proteomes" id="UP000252100"/>
    </source>
</evidence>
<dbReference type="Proteomes" id="UP000252100">
    <property type="component" value="Chromosome"/>
</dbReference>
<evidence type="ECO:0000259" key="6">
    <source>
        <dbReference type="Pfam" id="PF00732"/>
    </source>
</evidence>
<comment type="similarity">
    <text evidence="2">Belongs to the GMC oxidoreductase family.</text>
</comment>
<dbReference type="RefSeq" id="WP_114372348.1">
    <property type="nucleotide sequence ID" value="NZ_CP031092.1"/>
</dbReference>
<accession>A0A345BYE8</accession>
<comment type="cofactor">
    <cofactor evidence="1">
        <name>FAD</name>
        <dbReference type="ChEBI" id="CHEBI:57692"/>
    </cofactor>
</comment>
<keyword evidence="3" id="KW-0285">Flavoprotein</keyword>
<protein>
    <submittedName>
        <fullName evidence="8">GMC family oxidoreductase</fullName>
    </submittedName>
</protein>
<evidence type="ECO:0000256" key="2">
    <source>
        <dbReference type="ARBA" id="ARBA00010790"/>
    </source>
</evidence>
<dbReference type="GO" id="GO:0016614">
    <property type="term" value="F:oxidoreductase activity, acting on CH-OH group of donors"/>
    <property type="evidence" value="ECO:0007669"/>
    <property type="project" value="InterPro"/>
</dbReference>
<evidence type="ECO:0000256" key="5">
    <source>
        <dbReference type="ARBA" id="ARBA00023002"/>
    </source>
</evidence>
<dbReference type="InterPro" id="IPR051473">
    <property type="entry name" value="P2Ox-like"/>
</dbReference>
<organism evidence="8 9">
    <name type="scientific">Salicibibacter kimchii</name>
    <dbReference type="NCBI Taxonomy" id="2099786"/>
    <lineage>
        <taxon>Bacteria</taxon>
        <taxon>Bacillati</taxon>
        <taxon>Bacillota</taxon>
        <taxon>Bacilli</taxon>
        <taxon>Bacillales</taxon>
        <taxon>Bacillaceae</taxon>
        <taxon>Salicibibacter</taxon>
    </lineage>
</organism>